<dbReference type="Gene3D" id="1.10.10.10">
    <property type="entry name" value="Winged helix-like DNA-binding domain superfamily/Winged helix DNA-binding domain"/>
    <property type="match status" value="1"/>
</dbReference>
<evidence type="ECO:0000313" key="9">
    <source>
        <dbReference type="Proteomes" id="UP000309133"/>
    </source>
</evidence>
<evidence type="ECO:0000256" key="5">
    <source>
        <dbReference type="ARBA" id="ARBA00023204"/>
    </source>
</evidence>
<name>A0A4S4FFZ6_9MICO</name>
<dbReference type="GO" id="GO:0003908">
    <property type="term" value="F:methylated-DNA-[protein]-cysteine S-methyltransferase activity"/>
    <property type="evidence" value="ECO:0007669"/>
    <property type="project" value="UniProtKB-EC"/>
</dbReference>
<organism evidence="8 9">
    <name type="scientific">Naasia lichenicola</name>
    <dbReference type="NCBI Taxonomy" id="2565933"/>
    <lineage>
        <taxon>Bacteria</taxon>
        <taxon>Bacillati</taxon>
        <taxon>Actinomycetota</taxon>
        <taxon>Actinomycetes</taxon>
        <taxon>Micrococcales</taxon>
        <taxon>Microbacteriaceae</taxon>
        <taxon>Naasia</taxon>
    </lineage>
</organism>
<dbReference type="PANTHER" id="PTHR10815:SF13">
    <property type="entry name" value="METHYLATED-DNA--PROTEIN-CYSTEINE METHYLTRANSFERASE"/>
    <property type="match status" value="1"/>
</dbReference>
<dbReference type="RefSeq" id="WP_136428964.1">
    <property type="nucleotide sequence ID" value="NZ_SSSM01000006.1"/>
</dbReference>
<dbReference type="InterPro" id="IPR036388">
    <property type="entry name" value="WH-like_DNA-bd_sf"/>
</dbReference>
<sequence>MTPSAALTAFVSTPDGPFGILATDEHEVLASGWTDDVDALVMRLTPTLRPTELREDALADVVAAVERYYAGDFAAIDSVRVRQSGGPFRSVAWAALRTIEPGHPLTYTEFATASGRPSAVRAAASACATNAPALFVPCHRVLRTDGTMGGFAWGVPVKRSLLAREAA</sequence>
<proteinExistence type="predicted"/>
<keyword evidence="5" id="KW-0234">DNA repair</keyword>
<dbReference type="InterPro" id="IPR001497">
    <property type="entry name" value="MethylDNA_cys_MeTrfase_AS"/>
</dbReference>
<feature type="domain" description="Methylated-DNA-[protein]-cysteine S-methyltransferase DNA binding" evidence="7">
    <location>
        <begin position="87"/>
        <end position="166"/>
    </location>
</feature>
<dbReference type="PROSITE" id="PS00374">
    <property type="entry name" value="MGMT"/>
    <property type="match status" value="1"/>
</dbReference>
<reference evidence="8 9" key="1">
    <citation type="submission" date="2019-04" db="EMBL/GenBank/DDBJ databases">
        <authorList>
            <person name="Jiang L."/>
        </authorList>
    </citation>
    <scope>NUCLEOTIDE SEQUENCE [LARGE SCALE GENOMIC DNA]</scope>
    <source>
        <strain evidence="8 9">YIM 131853</strain>
    </source>
</reference>
<evidence type="ECO:0000313" key="8">
    <source>
        <dbReference type="EMBL" id="THG28604.1"/>
    </source>
</evidence>
<dbReference type="InterPro" id="IPR014048">
    <property type="entry name" value="MethylDNA_cys_MeTrfase_DNA-bd"/>
</dbReference>
<comment type="caution">
    <text evidence="8">The sequence shown here is derived from an EMBL/GenBank/DDBJ whole genome shotgun (WGS) entry which is preliminary data.</text>
</comment>
<dbReference type="AlphaFoldDB" id="A0A4S4FFZ6"/>
<dbReference type="GO" id="GO:0006281">
    <property type="term" value="P:DNA repair"/>
    <property type="evidence" value="ECO:0007669"/>
    <property type="project" value="UniProtKB-KW"/>
</dbReference>
<evidence type="ECO:0000256" key="6">
    <source>
        <dbReference type="ARBA" id="ARBA00049348"/>
    </source>
</evidence>
<evidence type="ECO:0000259" key="7">
    <source>
        <dbReference type="Pfam" id="PF01035"/>
    </source>
</evidence>
<evidence type="ECO:0000256" key="3">
    <source>
        <dbReference type="ARBA" id="ARBA00022679"/>
    </source>
</evidence>
<evidence type="ECO:0000256" key="1">
    <source>
        <dbReference type="ARBA" id="ARBA00001286"/>
    </source>
</evidence>
<dbReference type="Pfam" id="PF01035">
    <property type="entry name" value="DNA_binding_1"/>
    <property type="match status" value="1"/>
</dbReference>
<keyword evidence="4" id="KW-0227">DNA damage</keyword>
<comment type="catalytic activity">
    <reaction evidence="6">
        <text>a 6-O-methyl-2'-deoxyguanosine in DNA + L-cysteinyl-[protein] = S-methyl-L-cysteinyl-[protein] + a 2'-deoxyguanosine in DNA</text>
        <dbReference type="Rhea" id="RHEA:24000"/>
        <dbReference type="Rhea" id="RHEA-COMP:10131"/>
        <dbReference type="Rhea" id="RHEA-COMP:10132"/>
        <dbReference type="Rhea" id="RHEA-COMP:11367"/>
        <dbReference type="Rhea" id="RHEA-COMP:11368"/>
        <dbReference type="ChEBI" id="CHEBI:29950"/>
        <dbReference type="ChEBI" id="CHEBI:82612"/>
        <dbReference type="ChEBI" id="CHEBI:85445"/>
        <dbReference type="ChEBI" id="CHEBI:85448"/>
        <dbReference type="EC" id="2.1.1.63"/>
    </reaction>
</comment>
<dbReference type="Proteomes" id="UP000309133">
    <property type="component" value="Unassembled WGS sequence"/>
</dbReference>
<keyword evidence="3 8" id="KW-0808">Transferase</keyword>
<comment type="catalytic activity">
    <reaction evidence="1">
        <text>a 4-O-methyl-thymidine in DNA + L-cysteinyl-[protein] = a thymidine in DNA + S-methyl-L-cysteinyl-[protein]</text>
        <dbReference type="Rhea" id="RHEA:53428"/>
        <dbReference type="Rhea" id="RHEA-COMP:10131"/>
        <dbReference type="Rhea" id="RHEA-COMP:10132"/>
        <dbReference type="Rhea" id="RHEA-COMP:13555"/>
        <dbReference type="Rhea" id="RHEA-COMP:13556"/>
        <dbReference type="ChEBI" id="CHEBI:29950"/>
        <dbReference type="ChEBI" id="CHEBI:82612"/>
        <dbReference type="ChEBI" id="CHEBI:137386"/>
        <dbReference type="ChEBI" id="CHEBI:137387"/>
        <dbReference type="EC" id="2.1.1.63"/>
    </reaction>
</comment>
<dbReference type="PANTHER" id="PTHR10815">
    <property type="entry name" value="METHYLATED-DNA--PROTEIN-CYSTEINE METHYLTRANSFERASE"/>
    <property type="match status" value="1"/>
</dbReference>
<dbReference type="InterPro" id="IPR036217">
    <property type="entry name" value="MethylDNA_cys_MeTrfase_DNAb"/>
</dbReference>
<dbReference type="EMBL" id="SSSM01000006">
    <property type="protein sequence ID" value="THG28604.1"/>
    <property type="molecule type" value="Genomic_DNA"/>
</dbReference>
<dbReference type="OrthoDB" id="9802228at2"/>
<evidence type="ECO:0000256" key="4">
    <source>
        <dbReference type="ARBA" id="ARBA00022763"/>
    </source>
</evidence>
<dbReference type="NCBIfam" id="TIGR00589">
    <property type="entry name" value="ogt"/>
    <property type="match status" value="1"/>
</dbReference>
<keyword evidence="2 8" id="KW-0489">Methyltransferase</keyword>
<accession>A0A4S4FFZ6</accession>
<dbReference type="GO" id="GO:0032259">
    <property type="term" value="P:methylation"/>
    <property type="evidence" value="ECO:0007669"/>
    <property type="project" value="UniProtKB-KW"/>
</dbReference>
<keyword evidence="9" id="KW-1185">Reference proteome</keyword>
<dbReference type="SUPFAM" id="SSF46767">
    <property type="entry name" value="Methylated DNA-protein cysteine methyltransferase, C-terminal domain"/>
    <property type="match status" value="1"/>
</dbReference>
<protein>
    <submittedName>
        <fullName evidence="8">Methylated-DNA--[protein]-cysteine S-methyltransferase</fullName>
    </submittedName>
</protein>
<gene>
    <name evidence="8" type="ORF">E6C64_17540</name>
</gene>
<dbReference type="CDD" id="cd06445">
    <property type="entry name" value="ATase"/>
    <property type="match status" value="1"/>
</dbReference>
<evidence type="ECO:0000256" key="2">
    <source>
        <dbReference type="ARBA" id="ARBA00022603"/>
    </source>
</evidence>